<proteinExistence type="inferred from homology"/>
<comment type="cofactor">
    <cofactor evidence="15">
        <name>heme b</name>
        <dbReference type="ChEBI" id="CHEBI:60344"/>
    </cofactor>
    <text evidence="15">Binds 1 heme b (iron(II)-protoporphyrin IX) group per subunit.</text>
</comment>
<feature type="active site" description="Proton acceptor" evidence="11">
    <location>
        <position position="80"/>
    </location>
</feature>
<keyword evidence="8 14" id="KW-1015">Disulfide bond</keyword>
<dbReference type="PANTHER" id="PTHR31517">
    <property type="match status" value="1"/>
</dbReference>
<dbReference type="Gramene" id="ONK57577">
    <property type="protein sequence ID" value="ONK57577"/>
    <property type="gene ID" value="A4U43_C09F1920"/>
</dbReference>
<dbReference type="SUPFAM" id="SSF48113">
    <property type="entry name" value="Heme-dependent peroxidases"/>
    <property type="match status" value="1"/>
</dbReference>
<dbReference type="AlphaFoldDB" id="A0A5P1E7W0"/>
<sequence length="297" mass="31849">MAPPPSSSVCIVVCLASAIALLSSINHARAQTAPPIAPGLSYTFYSSKCPNLETIVRNHLQQTFNSDVGLAAGLLRLHFHDCFVQGCDASVLLDGSASGPGEQSAPPNLTLRKAAFKAINDLRALIDQSCGQVVSCADVVALAARDSVALSGIGIAHCTSFTNRLYPTQDPNMNQSFGKNLKLTCPASNTTNTTVNDIRTPNAFDNRYYVDLMNREGLFTSDQDLYSDSRTKPTVTSFALNQSLFFERFAYSMVKMGQLSVLTGSQGEIRANCSARNGGNGFLWSVIEGIEESVNAF</sequence>
<comment type="function">
    <text evidence="15">Removal of H(2)O(2), oxidation of toxic reductants, biosynthesis and degradation of lignin, suberization, auxin catabolism, response to environmental stresses such as wounding, pathogen attack and oxidative stress.</text>
</comment>
<dbReference type="GO" id="GO:0042744">
    <property type="term" value="P:hydrogen peroxide catabolic process"/>
    <property type="evidence" value="ECO:0007669"/>
    <property type="project" value="UniProtKB-KW"/>
</dbReference>
<feature type="signal peptide" evidence="15">
    <location>
        <begin position="1"/>
        <end position="30"/>
    </location>
</feature>
<dbReference type="FunFam" id="1.10.520.10:FF:000009">
    <property type="entry name" value="Peroxidase"/>
    <property type="match status" value="1"/>
</dbReference>
<feature type="binding site" evidence="12">
    <location>
        <position position="102"/>
    </location>
    <ligand>
        <name>Ca(2+)</name>
        <dbReference type="ChEBI" id="CHEBI:29108"/>
        <label>1</label>
    </ligand>
</feature>
<keyword evidence="18" id="KW-1185">Reference proteome</keyword>
<evidence type="ECO:0000313" key="17">
    <source>
        <dbReference type="EMBL" id="ONK57577.1"/>
    </source>
</evidence>
<accession>A0A5P1E7W0</accession>
<dbReference type="PROSITE" id="PS00436">
    <property type="entry name" value="PEROXIDASE_2"/>
    <property type="match status" value="1"/>
</dbReference>
<dbReference type="GO" id="GO:0046872">
    <property type="term" value="F:metal ion binding"/>
    <property type="evidence" value="ECO:0007669"/>
    <property type="project" value="UniProtKB-UniRule"/>
</dbReference>
<evidence type="ECO:0000256" key="14">
    <source>
        <dbReference type="PIRSR" id="PIRSR600823-5"/>
    </source>
</evidence>
<dbReference type="PROSITE" id="PS50873">
    <property type="entry name" value="PEROXIDASE_4"/>
    <property type="match status" value="1"/>
</dbReference>
<dbReference type="GO" id="GO:0140825">
    <property type="term" value="F:lactoperoxidase activity"/>
    <property type="evidence" value="ECO:0007669"/>
    <property type="project" value="UniProtKB-EC"/>
</dbReference>
<keyword evidence="6 15" id="KW-0560">Oxidoreductase</keyword>
<gene>
    <name evidence="17" type="ORF">A4U43_C09F1920</name>
</gene>
<keyword evidence="4 12" id="KW-0479">Metal-binding</keyword>
<evidence type="ECO:0000256" key="11">
    <source>
        <dbReference type="PIRSR" id="PIRSR600823-1"/>
    </source>
</evidence>
<evidence type="ECO:0000256" key="10">
    <source>
        <dbReference type="ARBA" id="ARBA00023324"/>
    </source>
</evidence>
<feature type="binding site" evidence="12">
    <location>
        <position position="88"/>
    </location>
    <ligand>
        <name>Ca(2+)</name>
        <dbReference type="ChEBI" id="CHEBI:29108"/>
        <label>1</label>
    </ligand>
</feature>
<feature type="binding site" evidence="12">
    <location>
        <position position="84"/>
    </location>
    <ligand>
        <name>Ca(2+)</name>
        <dbReference type="ChEBI" id="CHEBI:29108"/>
        <label>1</label>
    </ligand>
</feature>
<dbReference type="EMBL" id="CM007389">
    <property type="protein sequence ID" value="ONK57577.1"/>
    <property type="molecule type" value="Genomic_DNA"/>
</dbReference>
<evidence type="ECO:0000256" key="9">
    <source>
        <dbReference type="ARBA" id="ARBA00023180"/>
    </source>
</evidence>
<feature type="binding site" evidence="12">
    <location>
        <position position="81"/>
    </location>
    <ligand>
        <name>Ca(2+)</name>
        <dbReference type="ChEBI" id="CHEBI:29108"/>
        <label>1</label>
    </ligand>
</feature>
<dbReference type="GO" id="GO:0006979">
    <property type="term" value="P:response to oxidative stress"/>
    <property type="evidence" value="ECO:0007669"/>
    <property type="project" value="UniProtKB-UniRule"/>
</dbReference>
<evidence type="ECO:0000256" key="15">
    <source>
        <dbReference type="RuleBase" id="RU362060"/>
    </source>
</evidence>
<feature type="binding site" evidence="12">
    <location>
        <position position="90"/>
    </location>
    <ligand>
        <name>Ca(2+)</name>
        <dbReference type="ChEBI" id="CHEBI:29108"/>
        <label>1</label>
    </ligand>
</feature>
<comment type="similarity">
    <text evidence="15">Belongs to the peroxidase family. Classical plant (class III) peroxidase subfamily.</text>
</comment>
<dbReference type="InterPro" id="IPR010255">
    <property type="entry name" value="Haem_peroxidase_sf"/>
</dbReference>
<evidence type="ECO:0000256" key="3">
    <source>
        <dbReference type="ARBA" id="ARBA00022617"/>
    </source>
</evidence>
<reference evidence="18" key="1">
    <citation type="journal article" date="2017" name="Nat. Commun.">
        <title>The asparagus genome sheds light on the origin and evolution of a young Y chromosome.</title>
        <authorList>
            <person name="Harkess A."/>
            <person name="Zhou J."/>
            <person name="Xu C."/>
            <person name="Bowers J.E."/>
            <person name="Van der Hulst R."/>
            <person name="Ayyampalayam S."/>
            <person name="Mercati F."/>
            <person name="Riccardi P."/>
            <person name="McKain M.R."/>
            <person name="Kakrana A."/>
            <person name="Tang H."/>
            <person name="Ray J."/>
            <person name="Groenendijk J."/>
            <person name="Arikit S."/>
            <person name="Mathioni S.M."/>
            <person name="Nakano M."/>
            <person name="Shan H."/>
            <person name="Telgmann-Rauber A."/>
            <person name="Kanno A."/>
            <person name="Yue Z."/>
            <person name="Chen H."/>
            <person name="Li W."/>
            <person name="Chen Y."/>
            <person name="Xu X."/>
            <person name="Zhang Y."/>
            <person name="Luo S."/>
            <person name="Chen H."/>
            <person name="Gao J."/>
            <person name="Mao Z."/>
            <person name="Pires J.C."/>
            <person name="Luo M."/>
            <person name="Kudrna D."/>
            <person name="Wing R.A."/>
            <person name="Meyers B.C."/>
            <person name="Yi K."/>
            <person name="Kong H."/>
            <person name="Lavrijsen P."/>
            <person name="Sunseri F."/>
            <person name="Falavigna A."/>
            <person name="Ye Y."/>
            <person name="Leebens-Mack J.H."/>
            <person name="Chen G."/>
        </authorList>
    </citation>
    <scope>NUCLEOTIDE SEQUENCE [LARGE SCALE GENOMIC DNA]</scope>
    <source>
        <strain evidence="18">cv. DH0086</strain>
    </source>
</reference>
<keyword evidence="3 15" id="KW-0349">Heme</keyword>
<dbReference type="Pfam" id="PF00141">
    <property type="entry name" value="peroxidase"/>
    <property type="match status" value="2"/>
</dbReference>
<comment type="subcellular location">
    <subcellularLocation>
        <location evidence="15">Secreted</location>
    </subcellularLocation>
</comment>
<evidence type="ECO:0000256" key="12">
    <source>
        <dbReference type="PIRSR" id="PIRSR600823-3"/>
    </source>
</evidence>
<dbReference type="InterPro" id="IPR000823">
    <property type="entry name" value="Peroxidase_pln"/>
</dbReference>
<keyword evidence="10 15" id="KW-0376">Hydrogen peroxide</keyword>
<dbReference type="PRINTS" id="PR00461">
    <property type="entry name" value="PLPEROXIDASE"/>
</dbReference>
<dbReference type="GO" id="GO:0020037">
    <property type="term" value="F:heme binding"/>
    <property type="evidence" value="ECO:0007669"/>
    <property type="project" value="UniProtKB-UniRule"/>
</dbReference>
<keyword evidence="9" id="KW-0325">Glycoprotein</keyword>
<keyword evidence="15" id="KW-0732">Signal</keyword>
<evidence type="ECO:0000256" key="7">
    <source>
        <dbReference type="ARBA" id="ARBA00023004"/>
    </source>
</evidence>
<dbReference type="Gene3D" id="1.10.520.10">
    <property type="match status" value="1"/>
</dbReference>
<dbReference type="Proteomes" id="UP000243459">
    <property type="component" value="Chromosome 9"/>
</dbReference>
<keyword evidence="7 15" id="KW-0408">Iron</keyword>
<organism evidence="17 18">
    <name type="scientific">Asparagus officinalis</name>
    <name type="common">Garden asparagus</name>
    <dbReference type="NCBI Taxonomy" id="4686"/>
    <lineage>
        <taxon>Eukaryota</taxon>
        <taxon>Viridiplantae</taxon>
        <taxon>Streptophyta</taxon>
        <taxon>Embryophyta</taxon>
        <taxon>Tracheophyta</taxon>
        <taxon>Spermatophyta</taxon>
        <taxon>Magnoliopsida</taxon>
        <taxon>Liliopsida</taxon>
        <taxon>Asparagales</taxon>
        <taxon>Asparagaceae</taxon>
        <taxon>Asparagoideae</taxon>
        <taxon>Asparagus</taxon>
    </lineage>
</organism>
<feature type="site" description="Transition state stabilizer" evidence="13">
    <location>
        <position position="76"/>
    </location>
</feature>
<dbReference type="InterPro" id="IPR033905">
    <property type="entry name" value="Secretory_peroxidase"/>
</dbReference>
<evidence type="ECO:0000259" key="16">
    <source>
        <dbReference type="PROSITE" id="PS50873"/>
    </source>
</evidence>
<feature type="chain" id="PRO_5024509113" description="Peroxidase" evidence="15">
    <location>
        <begin position="31"/>
        <end position="297"/>
    </location>
</feature>
<keyword evidence="5 12" id="KW-0106">Calcium</keyword>
<dbReference type="GO" id="GO:0005576">
    <property type="term" value="C:extracellular region"/>
    <property type="evidence" value="ECO:0007669"/>
    <property type="project" value="UniProtKB-SubCell"/>
</dbReference>
<dbReference type="PANTHER" id="PTHR31517:SF48">
    <property type="entry name" value="PEROXIDASE 16-RELATED"/>
    <property type="match status" value="1"/>
</dbReference>
<feature type="disulfide bond" evidence="14">
    <location>
        <begin position="158"/>
        <end position="185"/>
    </location>
</feature>
<dbReference type="PRINTS" id="PR00458">
    <property type="entry name" value="PEROXIDASE"/>
</dbReference>
<name>A0A5P1E7W0_ASPOF</name>
<evidence type="ECO:0000256" key="1">
    <source>
        <dbReference type="ARBA" id="ARBA00000189"/>
    </source>
</evidence>
<feature type="binding site" evidence="12">
    <location>
        <position position="200"/>
    </location>
    <ligand>
        <name>Ca(2+)</name>
        <dbReference type="ChEBI" id="CHEBI:29108"/>
        <label>2</label>
    </ligand>
</feature>
<dbReference type="OMA" id="HEDMSAT"/>
<dbReference type="InterPro" id="IPR019794">
    <property type="entry name" value="Peroxidases_AS"/>
</dbReference>
<keyword evidence="15" id="KW-0964">Secreted</keyword>
<feature type="domain" description="Plant heme peroxidase family profile" evidence="16">
    <location>
        <begin position="39"/>
        <end position="277"/>
    </location>
</feature>
<keyword evidence="2 15" id="KW-0575">Peroxidase</keyword>
<evidence type="ECO:0000313" key="18">
    <source>
        <dbReference type="Proteomes" id="UP000243459"/>
    </source>
</evidence>
<feature type="disulfide bond" evidence="14">
    <location>
        <begin position="82"/>
        <end position="87"/>
    </location>
</feature>
<feature type="binding site" evidence="12">
    <location>
        <position position="205"/>
    </location>
    <ligand>
        <name>Ca(2+)</name>
        <dbReference type="ChEBI" id="CHEBI:29108"/>
        <label>2</label>
    </ligand>
</feature>
<evidence type="ECO:0000256" key="6">
    <source>
        <dbReference type="ARBA" id="ARBA00023002"/>
    </source>
</evidence>
<evidence type="ECO:0000256" key="13">
    <source>
        <dbReference type="PIRSR" id="PIRSR600823-4"/>
    </source>
</evidence>
<feature type="disulfide bond" evidence="14">
    <location>
        <begin position="49"/>
        <end position="130"/>
    </location>
</feature>
<evidence type="ECO:0000256" key="5">
    <source>
        <dbReference type="ARBA" id="ARBA00022837"/>
    </source>
</evidence>
<comment type="catalytic activity">
    <reaction evidence="1 15">
        <text>2 a phenolic donor + H2O2 = 2 a phenolic radical donor + 2 H2O</text>
        <dbReference type="Rhea" id="RHEA:56136"/>
        <dbReference type="ChEBI" id="CHEBI:15377"/>
        <dbReference type="ChEBI" id="CHEBI:16240"/>
        <dbReference type="ChEBI" id="CHEBI:139520"/>
        <dbReference type="ChEBI" id="CHEBI:139521"/>
        <dbReference type="EC" id="1.11.1.7"/>
    </reaction>
</comment>
<feature type="disulfide bond" evidence="14">
    <location>
        <begin position="136"/>
        <end position="273"/>
    </location>
</feature>
<feature type="binding site" evidence="12">
    <location>
        <position position="197"/>
    </location>
    <ligand>
        <name>Ca(2+)</name>
        <dbReference type="ChEBI" id="CHEBI:29108"/>
        <label>2</label>
    </ligand>
</feature>
<comment type="cofactor">
    <cofactor evidence="12 15">
        <name>Ca(2+)</name>
        <dbReference type="ChEBI" id="CHEBI:29108"/>
    </cofactor>
    <text evidence="12 15">Binds 2 calcium ions per subunit.</text>
</comment>
<dbReference type="CDD" id="cd00693">
    <property type="entry name" value="secretory_peroxidase"/>
    <property type="match status" value="1"/>
</dbReference>
<protein>
    <recommendedName>
        <fullName evidence="15">Peroxidase</fullName>
        <ecNumber evidence="15">1.11.1.7</ecNumber>
    </recommendedName>
</protein>
<evidence type="ECO:0000256" key="8">
    <source>
        <dbReference type="ARBA" id="ARBA00023157"/>
    </source>
</evidence>
<evidence type="ECO:0000256" key="2">
    <source>
        <dbReference type="ARBA" id="ARBA00022559"/>
    </source>
</evidence>
<dbReference type="EC" id="1.11.1.7" evidence="15"/>
<evidence type="ECO:0000256" key="4">
    <source>
        <dbReference type="ARBA" id="ARBA00022723"/>
    </source>
</evidence>
<dbReference type="InterPro" id="IPR002016">
    <property type="entry name" value="Haem_peroxidase"/>
</dbReference>
<feature type="binding site" evidence="12">
    <location>
        <position position="86"/>
    </location>
    <ligand>
        <name>Ca(2+)</name>
        <dbReference type="ChEBI" id="CHEBI:29108"/>
        <label>1</label>
    </ligand>
</feature>